<comment type="caution">
    <text evidence="1">The sequence shown here is derived from an EMBL/GenBank/DDBJ whole genome shotgun (WGS) entry which is preliminary data.</text>
</comment>
<dbReference type="AlphaFoldDB" id="A0A250XF23"/>
<dbReference type="STRING" id="1157962.A0A250XF23"/>
<gene>
    <name evidence="1" type="ORF">CEUSTIGMA_g9081.t1</name>
</gene>
<dbReference type="OrthoDB" id="513693at2759"/>
<protein>
    <submittedName>
        <fullName evidence="1">Uncharacterized protein</fullName>
    </submittedName>
</protein>
<keyword evidence="2" id="KW-1185">Reference proteome</keyword>
<dbReference type="EMBL" id="BEGY01000068">
    <property type="protein sequence ID" value="GAX81653.1"/>
    <property type="molecule type" value="Genomic_DNA"/>
</dbReference>
<accession>A0A250XF23</accession>
<reference evidence="1 2" key="1">
    <citation type="submission" date="2017-08" db="EMBL/GenBank/DDBJ databases">
        <title>Acidophilic green algal genome provides insights into adaptation to an acidic environment.</title>
        <authorList>
            <person name="Hirooka S."/>
            <person name="Hirose Y."/>
            <person name="Kanesaki Y."/>
            <person name="Higuchi S."/>
            <person name="Fujiwara T."/>
            <person name="Onuma R."/>
            <person name="Era A."/>
            <person name="Ohbayashi R."/>
            <person name="Uzuka A."/>
            <person name="Nozaki H."/>
            <person name="Yoshikawa H."/>
            <person name="Miyagishima S.Y."/>
        </authorList>
    </citation>
    <scope>NUCLEOTIDE SEQUENCE [LARGE SCALE GENOMIC DNA]</scope>
    <source>
        <strain evidence="1 2">NIES-2499</strain>
    </source>
</reference>
<proteinExistence type="predicted"/>
<evidence type="ECO:0000313" key="2">
    <source>
        <dbReference type="Proteomes" id="UP000232323"/>
    </source>
</evidence>
<organism evidence="1 2">
    <name type="scientific">Chlamydomonas eustigma</name>
    <dbReference type="NCBI Taxonomy" id="1157962"/>
    <lineage>
        <taxon>Eukaryota</taxon>
        <taxon>Viridiplantae</taxon>
        <taxon>Chlorophyta</taxon>
        <taxon>core chlorophytes</taxon>
        <taxon>Chlorophyceae</taxon>
        <taxon>CS clade</taxon>
        <taxon>Chlamydomonadales</taxon>
        <taxon>Chlamydomonadaceae</taxon>
        <taxon>Chlamydomonas</taxon>
    </lineage>
</organism>
<evidence type="ECO:0000313" key="1">
    <source>
        <dbReference type="EMBL" id="GAX81653.1"/>
    </source>
</evidence>
<sequence>MKKVKLDFDVTDINEVDVGNLAELKAGDIVFLQPGPTDVAQQENTILTSFEKSISIVTTAGSHISTLSKDTVHKLPPVHTLGEYEVRVRSIKKGPIDGSIKSILFRFQERTLCKEKSSLYHTAREDDAHTMPDPASFQLSRSQLQQLAACQGVRLTLMDERLQSLLTEIDSSGNPEAALESALSKDPAFQAFANQMLSSLQATLQ</sequence>
<name>A0A250XF23_9CHLO</name>
<dbReference type="Proteomes" id="UP000232323">
    <property type="component" value="Unassembled WGS sequence"/>
</dbReference>